<comment type="similarity">
    <text evidence="4">Belongs to the methyl-accepting chemotaxis (MCP) protein family.</text>
</comment>
<accession>A0ABQ6IEM6</accession>
<evidence type="ECO:0008006" key="12">
    <source>
        <dbReference type="Google" id="ProtNLM"/>
    </source>
</evidence>
<dbReference type="PRINTS" id="PR00260">
    <property type="entry name" value="CHEMTRNSDUCR"/>
</dbReference>
<dbReference type="Proteomes" id="UP001157125">
    <property type="component" value="Unassembled WGS sequence"/>
</dbReference>
<feature type="domain" description="HAMP" evidence="9">
    <location>
        <begin position="253"/>
        <end position="305"/>
    </location>
</feature>
<dbReference type="SUPFAM" id="SSF58104">
    <property type="entry name" value="Methyl-accepting chemotaxis protein (MCP) signaling domain"/>
    <property type="match status" value="1"/>
</dbReference>
<evidence type="ECO:0000256" key="5">
    <source>
        <dbReference type="PROSITE-ProRule" id="PRU00284"/>
    </source>
</evidence>
<evidence type="ECO:0000256" key="4">
    <source>
        <dbReference type="ARBA" id="ARBA00029447"/>
    </source>
</evidence>
<dbReference type="PROSITE" id="PS50885">
    <property type="entry name" value="HAMP"/>
    <property type="match status" value="1"/>
</dbReference>
<reference evidence="11" key="1">
    <citation type="journal article" date="2019" name="Int. J. Syst. Evol. Microbiol.">
        <title>The Global Catalogue of Microorganisms (GCM) 10K type strain sequencing project: providing services to taxonomists for standard genome sequencing and annotation.</title>
        <authorList>
            <consortium name="The Broad Institute Genomics Platform"/>
            <consortium name="The Broad Institute Genome Sequencing Center for Infectious Disease"/>
            <person name="Wu L."/>
            <person name="Ma J."/>
        </authorList>
    </citation>
    <scope>NUCLEOTIDE SEQUENCE [LARGE SCALE GENOMIC DNA]</scope>
    <source>
        <strain evidence="11">NBRC 112299</strain>
    </source>
</reference>
<dbReference type="InterPro" id="IPR004090">
    <property type="entry name" value="Chemotax_Me-accpt_rcpt"/>
</dbReference>
<organism evidence="10 11">
    <name type="scientific">Demequina litorisediminis</name>
    <dbReference type="NCBI Taxonomy" id="1849022"/>
    <lineage>
        <taxon>Bacteria</taxon>
        <taxon>Bacillati</taxon>
        <taxon>Actinomycetota</taxon>
        <taxon>Actinomycetes</taxon>
        <taxon>Micrococcales</taxon>
        <taxon>Demequinaceae</taxon>
        <taxon>Demequina</taxon>
    </lineage>
</organism>
<gene>
    <name evidence="10" type="ORF">GCM10025876_24990</name>
</gene>
<proteinExistence type="inferred from homology"/>
<evidence type="ECO:0000313" key="11">
    <source>
        <dbReference type="Proteomes" id="UP001157125"/>
    </source>
</evidence>
<evidence type="ECO:0000313" key="10">
    <source>
        <dbReference type="EMBL" id="GMA36295.1"/>
    </source>
</evidence>
<dbReference type="InterPro" id="IPR033462">
    <property type="entry name" value="Cache_3-Cache_2"/>
</dbReference>
<dbReference type="PANTHER" id="PTHR32089:SF112">
    <property type="entry name" value="LYSOZYME-LIKE PROTEIN-RELATED"/>
    <property type="match status" value="1"/>
</dbReference>
<evidence type="ECO:0000256" key="6">
    <source>
        <dbReference type="SAM" id="MobiDB-lite"/>
    </source>
</evidence>
<keyword evidence="2 7" id="KW-1133">Transmembrane helix</keyword>
<dbReference type="PANTHER" id="PTHR32089">
    <property type="entry name" value="METHYL-ACCEPTING CHEMOTAXIS PROTEIN MCPB"/>
    <property type="match status" value="1"/>
</dbReference>
<dbReference type="EMBL" id="BSUN01000001">
    <property type="protein sequence ID" value="GMA36295.1"/>
    <property type="molecule type" value="Genomic_DNA"/>
</dbReference>
<keyword evidence="11" id="KW-1185">Reference proteome</keyword>
<evidence type="ECO:0000256" key="1">
    <source>
        <dbReference type="ARBA" id="ARBA00022692"/>
    </source>
</evidence>
<dbReference type="Pfam" id="PF00015">
    <property type="entry name" value="MCPsignal"/>
    <property type="match status" value="1"/>
</dbReference>
<dbReference type="InterPro" id="IPR029151">
    <property type="entry name" value="Sensor-like_sf"/>
</dbReference>
<keyword evidence="3 5" id="KW-0807">Transducer</keyword>
<dbReference type="Gene3D" id="1.10.287.950">
    <property type="entry name" value="Methyl-accepting chemotaxis protein"/>
    <property type="match status" value="1"/>
</dbReference>
<keyword evidence="7" id="KW-0472">Membrane</keyword>
<dbReference type="CDD" id="cd06225">
    <property type="entry name" value="HAMP"/>
    <property type="match status" value="1"/>
</dbReference>
<dbReference type="Pfam" id="PF00672">
    <property type="entry name" value="HAMP"/>
    <property type="match status" value="1"/>
</dbReference>
<sequence length="575" mass="58083">MEVGGVPVGQVASFDDPAVAVDEITALLGASATLFQRMNDEGDMLRVATTVTGADGGRAIGTSIGATNADGTPNAVVGALLAGQSYYGTATVVGQQYVTAYAPLTVGDEVVGALFVGLPQSEVDAPLRESLAHVTVGADGYVTVLASDGTWAVPPPGAAAGDAVDAEMASAMTEAAQSEAASVRLTGTAGPAQVKVASFAPWGWTIGAWGFDSDLRAVPDGLEAGIASLTWRLIGAGLAVTALAVAFIVVASGRIVRRIGHLTEALRRVADHDLSREVTGEGTDEIGRMGDALGATIVSMRTTVSSLRDGASAVHGTALQLGGSSTSLQQVAAGTASHAGGTAETSASMSAEVQAVTAAMTEMRASIESVARDVQAASGETRTAVDTTDEAAALTGRLGDSSSRIAEVLKAITAIAAQTNLLALNATIEAARAGEAGKGFAVVAGEVKDLAQQTAVAIDTIRPVLEEVASDSAEVRDAVERVAASIALVNEHQTSISAVIEEQTATTSEIERNLIVAAGGANDISDAAHELALSAQDAQRGASDVGVAVAEPHHDRDRSGRRGRHLPSRLGLSRT</sequence>
<evidence type="ECO:0000259" key="8">
    <source>
        <dbReference type="PROSITE" id="PS50111"/>
    </source>
</evidence>
<dbReference type="SMART" id="SM00304">
    <property type="entry name" value="HAMP"/>
    <property type="match status" value="1"/>
</dbReference>
<protein>
    <recommendedName>
        <fullName evidence="12">Methyl-accepting chemotaxis protein</fullName>
    </recommendedName>
</protein>
<evidence type="ECO:0000259" key="9">
    <source>
        <dbReference type="PROSITE" id="PS50885"/>
    </source>
</evidence>
<keyword evidence="1 7" id="KW-0812">Transmembrane</keyword>
<evidence type="ECO:0000256" key="2">
    <source>
        <dbReference type="ARBA" id="ARBA00022989"/>
    </source>
</evidence>
<evidence type="ECO:0000256" key="7">
    <source>
        <dbReference type="SAM" id="Phobius"/>
    </source>
</evidence>
<dbReference type="CDD" id="cd18774">
    <property type="entry name" value="PDC2_HK_sensor"/>
    <property type="match status" value="1"/>
</dbReference>
<dbReference type="PROSITE" id="PS50111">
    <property type="entry name" value="CHEMOTAXIS_TRANSDUC_2"/>
    <property type="match status" value="1"/>
</dbReference>
<evidence type="ECO:0000256" key="3">
    <source>
        <dbReference type="ARBA" id="ARBA00023224"/>
    </source>
</evidence>
<feature type="domain" description="Methyl-accepting transducer" evidence="8">
    <location>
        <begin position="317"/>
        <end position="546"/>
    </location>
</feature>
<feature type="region of interest" description="Disordered" evidence="6">
    <location>
        <begin position="551"/>
        <end position="575"/>
    </location>
</feature>
<name>A0ABQ6IEM6_9MICO</name>
<comment type="caution">
    <text evidence="10">The sequence shown here is derived from an EMBL/GenBank/DDBJ whole genome shotgun (WGS) entry which is preliminary data.</text>
</comment>
<feature type="compositionally biased region" description="Basic and acidic residues" evidence="6">
    <location>
        <begin position="551"/>
        <end position="560"/>
    </location>
</feature>
<dbReference type="SUPFAM" id="SSF103190">
    <property type="entry name" value="Sensory domain-like"/>
    <property type="match status" value="1"/>
</dbReference>
<dbReference type="SMART" id="SM00283">
    <property type="entry name" value="MA"/>
    <property type="match status" value="1"/>
</dbReference>
<dbReference type="InterPro" id="IPR003660">
    <property type="entry name" value="HAMP_dom"/>
</dbReference>
<dbReference type="InterPro" id="IPR004089">
    <property type="entry name" value="MCPsignal_dom"/>
</dbReference>
<dbReference type="Pfam" id="PF17201">
    <property type="entry name" value="Cache_3-Cache_2"/>
    <property type="match status" value="1"/>
</dbReference>
<feature type="transmembrane region" description="Helical" evidence="7">
    <location>
        <begin position="229"/>
        <end position="251"/>
    </location>
</feature>